<dbReference type="OrthoDB" id="10581820at2759"/>
<evidence type="ECO:0000313" key="2">
    <source>
        <dbReference type="Proteomes" id="UP000314294"/>
    </source>
</evidence>
<dbReference type="EMBL" id="SRLO01004926">
    <property type="protein sequence ID" value="TNN30031.1"/>
    <property type="molecule type" value="Genomic_DNA"/>
</dbReference>
<dbReference type="AlphaFoldDB" id="A0A4Z2EN85"/>
<sequence length="75" mass="8423">MGLWGNSSTAAAAEAHGLDYCEVGTGPISAVSWYWVRILCSCTGFRAGCSLDKARQLICSRKKKEKRRKRKMRRN</sequence>
<comment type="caution">
    <text evidence="1">The sequence shown here is derived from an EMBL/GenBank/DDBJ whole genome shotgun (WGS) entry which is preliminary data.</text>
</comment>
<accession>A0A4Z2EN85</accession>
<keyword evidence="2" id="KW-1185">Reference proteome</keyword>
<evidence type="ECO:0000313" key="1">
    <source>
        <dbReference type="EMBL" id="TNN30031.1"/>
    </source>
</evidence>
<organism evidence="1 2">
    <name type="scientific">Liparis tanakae</name>
    <name type="common">Tanaka's snailfish</name>
    <dbReference type="NCBI Taxonomy" id="230148"/>
    <lineage>
        <taxon>Eukaryota</taxon>
        <taxon>Metazoa</taxon>
        <taxon>Chordata</taxon>
        <taxon>Craniata</taxon>
        <taxon>Vertebrata</taxon>
        <taxon>Euteleostomi</taxon>
        <taxon>Actinopterygii</taxon>
        <taxon>Neopterygii</taxon>
        <taxon>Teleostei</taxon>
        <taxon>Neoteleostei</taxon>
        <taxon>Acanthomorphata</taxon>
        <taxon>Eupercaria</taxon>
        <taxon>Perciformes</taxon>
        <taxon>Cottioidei</taxon>
        <taxon>Cottales</taxon>
        <taxon>Liparidae</taxon>
        <taxon>Liparis</taxon>
    </lineage>
</organism>
<proteinExistence type="predicted"/>
<protein>
    <submittedName>
        <fullName evidence="1">Uncharacterized protein</fullName>
    </submittedName>
</protein>
<reference evidence="1 2" key="1">
    <citation type="submission" date="2019-03" db="EMBL/GenBank/DDBJ databases">
        <title>First draft genome of Liparis tanakae, snailfish: a comprehensive survey of snailfish specific genes.</title>
        <authorList>
            <person name="Kim W."/>
            <person name="Song I."/>
            <person name="Jeong J.-H."/>
            <person name="Kim D."/>
            <person name="Kim S."/>
            <person name="Ryu S."/>
            <person name="Song J.Y."/>
            <person name="Lee S.K."/>
        </authorList>
    </citation>
    <scope>NUCLEOTIDE SEQUENCE [LARGE SCALE GENOMIC DNA]</scope>
    <source>
        <tissue evidence="1">Muscle</tissue>
    </source>
</reference>
<gene>
    <name evidence="1" type="ORF">EYF80_059818</name>
</gene>
<name>A0A4Z2EN85_9TELE</name>
<dbReference type="Proteomes" id="UP000314294">
    <property type="component" value="Unassembled WGS sequence"/>
</dbReference>